<proteinExistence type="predicted"/>
<dbReference type="Proteomes" id="UP001330016">
    <property type="component" value="Unassembled WGS sequence"/>
</dbReference>
<keyword evidence="3" id="KW-1185">Reference proteome</keyword>
<feature type="transmembrane region" description="Helical" evidence="1">
    <location>
        <begin position="65"/>
        <end position="85"/>
    </location>
</feature>
<keyword evidence="1" id="KW-0472">Membrane</keyword>
<feature type="transmembrane region" description="Helical" evidence="1">
    <location>
        <begin position="97"/>
        <end position="118"/>
    </location>
</feature>
<evidence type="ECO:0000313" key="3">
    <source>
        <dbReference type="Proteomes" id="UP001330016"/>
    </source>
</evidence>
<keyword evidence="1" id="KW-0812">Transmembrane</keyword>
<dbReference type="EMBL" id="JAQSGK010000070">
    <property type="protein sequence ID" value="MEE6717111.1"/>
    <property type="molecule type" value="Genomic_DNA"/>
</dbReference>
<organism evidence="2 3">
    <name type="scientific">Schleiferilactobacillus harbinensis</name>
    <dbReference type="NCBI Taxonomy" id="304207"/>
    <lineage>
        <taxon>Bacteria</taxon>
        <taxon>Bacillati</taxon>
        <taxon>Bacillota</taxon>
        <taxon>Bacilli</taxon>
        <taxon>Lactobacillales</taxon>
        <taxon>Lactobacillaceae</taxon>
        <taxon>Schleiferilactobacillus</taxon>
    </lineage>
</organism>
<evidence type="ECO:0000256" key="1">
    <source>
        <dbReference type="SAM" id="Phobius"/>
    </source>
</evidence>
<comment type="caution">
    <text evidence="2">The sequence shown here is derived from an EMBL/GenBank/DDBJ whole genome shotgun (WGS) entry which is preliminary data.</text>
</comment>
<name>A0ABU7T3C4_9LACO</name>
<reference evidence="2 3" key="1">
    <citation type="submission" date="2023-02" db="EMBL/GenBank/DDBJ databases">
        <title>The predominant lactic acid bacteria and yeasts involved in the spontaneous fermentation of millet during the production of the traditional porridge Hausa koko in Ghana.</title>
        <authorList>
            <person name="Atter A."/>
            <person name="Diaz M."/>
        </authorList>
    </citation>
    <scope>NUCLEOTIDE SEQUENCE [LARGE SCALE GENOMIC DNA]</scope>
    <source>
        <strain evidence="2 3">FI11640</strain>
    </source>
</reference>
<gene>
    <name evidence="2" type="ORF">PS435_14810</name>
</gene>
<accession>A0ABU7T3C4</accession>
<feature type="transmembrane region" description="Helical" evidence="1">
    <location>
        <begin position="35"/>
        <end position="53"/>
    </location>
</feature>
<keyword evidence="1" id="KW-1133">Transmembrane helix</keyword>
<protein>
    <submittedName>
        <fullName evidence="2">Uncharacterized protein</fullName>
    </submittedName>
</protein>
<dbReference type="RefSeq" id="WP_331244557.1">
    <property type="nucleotide sequence ID" value="NZ_JAQSGJ010000070.1"/>
</dbReference>
<sequence>MPEAELTRPEIVLLLLLSGLLAGDFLGAWRNHPFHWYTMILIALALVVLSWNWARYWYRSRGWGLLNNIALTLLVLVWLVSFYVHTVLSTGMAQMSYNIAHLALLVYIFGRAGGLIVLGHRQRESK</sequence>
<feature type="transmembrane region" description="Helical" evidence="1">
    <location>
        <begin position="12"/>
        <end position="29"/>
    </location>
</feature>
<evidence type="ECO:0000313" key="2">
    <source>
        <dbReference type="EMBL" id="MEE6717111.1"/>
    </source>
</evidence>